<dbReference type="InterPro" id="IPR013766">
    <property type="entry name" value="Thioredoxin_domain"/>
</dbReference>
<gene>
    <name evidence="3" type="ORF">FIBSPDRAFT_854732</name>
</gene>
<proteinExistence type="predicted"/>
<feature type="domain" description="Thioredoxin" evidence="2">
    <location>
        <begin position="1"/>
        <end position="125"/>
    </location>
</feature>
<dbReference type="Pfam" id="PF00085">
    <property type="entry name" value="Thioredoxin"/>
    <property type="match status" value="1"/>
</dbReference>
<reference evidence="3 4" key="1">
    <citation type="journal article" date="2016" name="Mol. Biol. Evol.">
        <title>Comparative Genomics of Early-Diverging Mushroom-Forming Fungi Provides Insights into the Origins of Lignocellulose Decay Capabilities.</title>
        <authorList>
            <person name="Nagy L.G."/>
            <person name="Riley R."/>
            <person name="Tritt A."/>
            <person name="Adam C."/>
            <person name="Daum C."/>
            <person name="Floudas D."/>
            <person name="Sun H."/>
            <person name="Yadav J.S."/>
            <person name="Pangilinan J."/>
            <person name="Larsson K.H."/>
            <person name="Matsuura K."/>
            <person name="Barry K."/>
            <person name="Labutti K."/>
            <person name="Kuo R."/>
            <person name="Ohm R.A."/>
            <person name="Bhattacharya S.S."/>
            <person name="Shirouzu T."/>
            <person name="Yoshinaga Y."/>
            <person name="Martin F.M."/>
            <person name="Grigoriev I.V."/>
            <person name="Hibbett D.S."/>
        </authorList>
    </citation>
    <scope>NUCLEOTIDE SEQUENCE [LARGE SCALE GENOMIC DNA]</scope>
    <source>
        <strain evidence="3 4">CBS 109695</strain>
    </source>
</reference>
<name>A0A166Q200_9AGAM</name>
<dbReference type="STRING" id="436010.A0A166Q200"/>
<dbReference type="AlphaFoldDB" id="A0A166Q200"/>
<dbReference type="PROSITE" id="PS51352">
    <property type="entry name" value="THIOREDOXIN_2"/>
    <property type="match status" value="1"/>
</dbReference>
<organism evidence="3 4">
    <name type="scientific">Athelia psychrophila</name>
    <dbReference type="NCBI Taxonomy" id="1759441"/>
    <lineage>
        <taxon>Eukaryota</taxon>
        <taxon>Fungi</taxon>
        <taxon>Dikarya</taxon>
        <taxon>Basidiomycota</taxon>
        <taxon>Agaricomycotina</taxon>
        <taxon>Agaricomycetes</taxon>
        <taxon>Agaricomycetidae</taxon>
        <taxon>Atheliales</taxon>
        <taxon>Atheliaceae</taxon>
        <taxon>Athelia</taxon>
    </lineage>
</organism>
<dbReference type="GO" id="GO:0006950">
    <property type="term" value="P:response to stress"/>
    <property type="evidence" value="ECO:0007669"/>
    <property type="project" value="UniProtKB-ARBA"/>
</dbReference>
<sequence>MSKPAEVANVTAWNTSLRTAKAEGRTVFVDFHATWCGPCKVIAPKYNELAASFPHAQFLRVDVDKQQAIAAKYKISAMPTFLAIIDGEVKGTLQGADPQGLIRLVSQNAGSPLPRLPPAAEEAKKQGNELFKAEKWEEACTKYSEAIDAAPTSAVLYANRSAALLKSLKIDDAIADGRKATELDEKWGKGWYRLAEALEAQTPQDKYQIADAYLRAYKAMPEGNQKKECKVRLDNAQKAVKN</sequence>
<evidence type="ECO:0000313" key="3">
    <source>
        <dbReference type="EMBL" id="KZP26674.1"/>
    </source>
</evidence>
<dbReference type="PANTHER" id="PTHR46115">
    <property type="entry name" value="THIOREDOXIN-LIKE PROTEIN 1"/>
    <property type="match status" value="1"/>
</dbReference>
<dbReference type="InterPro" id="IPR011990">
    <property type="entry name" value="TPR-like_helical_dom_sf"/>
</dbReference>
<protein>
    <submittedName>
        <fullName evidence="3">Thioredoxin-like protein</fullName>
    </submittedName>
</protein>
<dbReference type="Proteomes" id="UP000076532">
    <property type="component" value="Unassembled WGS sequence"/>
</dbReference>
<keyword evidence="1" id="KW-1015">Disulfide bond</keyword>
<evidence type="ECO:0000313" key="4">
    <source>
        <dbReference type="Proteomes" id="UP000076532"/>
    </source>
</evidence>
<dbReference type="PROSITE" id="PS00194">
    <property type="entry name" value="THIOREDOXIN_1"/>
    <property type="match status" value="1"/>
</dbReference>
<keyword evidence="4" id="KW-1185">Reference proteome</keyword>
<dbReference type="SUPFAM" id="SSF48452">
    <property type="entry name" value="TPR-like"/>
    <property type="match status" value="1"/>
</dbReference>
<dbReference type="Gene3D" id="3.40.30.10">
    <property type="entry name" value="Glutaredoxin"/>
    <property type="match status" value="1"/>
</dbReference>
<accession>A0A166Q200</accession>
<dbReference type="InterPro" id="IPR036249">
    <property type="entry name" value="Thioredoxin-like_sf"/>
</dbReference>
<dbReference type="OrthoDB" id="3234502at2759"/>
<evidence type="ECO:0000256" key="1">
    <source>
        <dbReference type="ARBA" id="ARBA00023157"/>
    </source>
</evidence>
<dbReference type="InterPro" id="IPR017937">
    <property type="entry name" value="Thioredoxin_CS"/>
</dbReference>
<dbReference type="SUPFAM" id="SSF52833">
    <property type="entry name" value="Thioredoxin-like"/>
    <property type="match status" value="1"/>
</dbReference>
<dbReference type="InterPro" id="IPR019734">
    <property type="entry name" value="TPR_rpt"/>
</dbReference>
<evidence type="ECO:0000259" key="2">
    <source>
        <dbReference type="PROSITE" id="PS51352"/>
    </source>
</evidence>
<dbReference type="SMART" id="SM00028">
    <property type="entry name" value="TPR"/>
    <property type="match status" value="2"/>
</dbReference>
<dbReference type="Gene3D" id="1.25.40.10">
    <property type="entry name" value="Tetratricopeptide repeat domain"/>
    <property type="match status" value="1"/>
</dbReference>
<dbReference type="EMBL" id="KV417513">
    <property type="protein sequence ID" value="KZP26674.1"/>
    <property type="molecule type" value="Genomic_DNA"/>
</dbReference>
<dbReference type="CDD" id="cd02947">
    <property type="entry name" value="TRX_family"/>
    <property type="match status" value="1"/>
</dbReference>